<proteinExistence type="predicted"/>
<dbReference type="AlphaFoldDB" id="A0AB39YSI4"/>
<dbReference type="Pfam" id="PF03724">
    <property type="entry name" value="META"/>
    <property type="match status" value="1"/>
</dbReference>
<feature type="chain" id="PRO_5044218718" evidence="1">
    <location>
        <begin position="24"/>
        <end position="126"/>
    </location>
</feature>
<organism evidence="3">
    <name type="scientific">Paenarthrobacter sp. AMU7</name>
    <dbReference type="NCBI Taxonomy" id="3162492"/>
    <lineage>
        <taxon>Bacteria</taxon>
        <taxon>Bacillati</taxon>
        <taxon>Actinomycetota</taxon>
        <taxon>Actinomycetes</taxon>
        <taxon>Micrococcales</taxon>
        <taxon>Micrococcaceae</taxon>
        <taxon>Paenarthrobacter</taxon>
    </lineage>
</organism>
<feature type="signal peptide" evidence="1">
    <location>
        <begin position="1"/>
        <end position="23"/>
    </location>
</feature>
<name>A0AB39YSI4_9MICC</name>
<dbReference type="PROSITE" id="PS51257">
    <property type="entry name" value="PROKAR_LIPOPROTEIN"/>
    <property type="match status" value="1"/>
</dbReference>
<dbReference type="InterPro" id="IPR005184">
    <property type="entry name" value="DUF306_Meta_HslJ"/>
</dbReference>
<protein>
    <submittedName>
        <fullName evidence="3">META domain-containing protein</fullName>
    </submittedName>
</protein>
<dbReference type="RefSeq" id="WP_369745864.1">
    <property type="nucleotide sequence ID" value="NZ_CP165735.1"/>
</dbReference>
<evidence type="ECO:0000256" key="1">
    <source>
        <dbReference type="SAM" id="SignalP"/>
    </source>
</evidence>
<keyword evidence="1" id="KW-0732">Signal</keyword>
<feature type="domain" description="DUF306" evidence="2">
    <location>
        <begin position="41"/>
        <end position="98"/>
    </location>
</feature>
<sequence>MAQTQPRIVRVVSLAFLAAAFLAGCVGSGTSPFVGVWGDTSDAKQPSLDMKSDGSAAGTDGCNRLVGSWKEDGKTVSFGGFSSTRMACQGVDTWLSNAATAKIQEDGKLAVFGQGGDQIGTLAAGK</sequence>
<evidence type="ECO:0000259" key="2">
    <source>
        <dbReference type="Pfam" id="PF03724"/>
    </source>
</evidence>
<reference evidence="3" key="1">
    <citation type="submission" date="2024-07" db="EMBL/GenBank/DDBJ databases">
        <authorList>
            <person name="Li J."/>
            <person name="Wei H."/>
            <person name="Ma J."/>
        </authorList>
    </citation>
    <scope>NUCLEOTIDE SEQUENCE</scope>
    <source>
        <strain evidence="3">AMU7</strain>
    </source>
</reference>
<dbReference type="InterPro" id="IPR038670">
    <property type="entry name" value="HslJ-like_sf"/>
</dbReference>
<gene>
    <name evidence="3" type="ORF">ABQM86_02605</name>
</gene>
<dbReference type="EMBL" id="CP165735">
    <property type="protein sequence ID" value="XDV72098.1"/>
    <property type="molecule type" value="Genomic_DNA"/>
</dbReference>
<accession>A0AB39YSI4</accession>
<dbReference type="Gene3D" id="2.40.128.270">
    <property type="match status" value="1"/>
</dbReference>
<evidence type="ECO:0000313" key="3">
    <source>
        <dbReference type="EMBL" id="XDV72098.1"/>
    </source>
</evidence>